<dbReference type="Proteomes" id="UP000244754">
    <property type="component" value="Chromosome"/>
</dbReference>
<dbReference type="RefSeq" id="WP_108403357.1">
    <property type="nucleotide sequence ID" value="NZ_CP026948.1"/>
</dbReference>
<gene>
    <name evidence="1" type="ORF">C3E79_01730</name>
</gene>
<keyword evidence="2" id="KW-1185">Reference proteome</keyword>
<dbReference type="OrthoDB" id="5195799at2"/>
<protein>
    <submittedName>
        <fullName evidence="1">Uncharacterized protein</fullName>
    </submittedName>
</protein>
<name>A0A2S0WC72_9CORY</name>
<sequence length="106" mass="10753">MGAEIGRAEAEAIRAAALSVPGVAGLSGGQFGEVALLLPGAKIPGIRPLTADGRRGVELHVVYATDQGCPIADVATQLREDVAAAADLDFINIIFADATANTTRAL</sequence>
<accession>A0A2S0WC72</accession>
<reference evidence="2" key="1">
    <citation type="submission" date="2018-01" db="EMBL/GenBank/DDBJ databases">
        <authorList>
            <person name="Li J."/>
        </authorList>
    </citation>
    <scope>NUCLEOTIDE SEQUENCE [LARGE SCALE GENOMIC DNA]</scope>
    <source>
        <strain evidence="2">2184</strain>
    </source>
</reference>
<dbReference type="KEGG" id="clia:C3E79_01730"/>
<evidence type="ECO:0000313" key="2">
    <source>
        <dbReference type="Proteomes" id="UP000244754"/>
    </source>
</evidence>
<dbReference type="EMBL" id="CP026948">
    <property type="protein sequence ID" value="AWB83363.1"/>
    <property type="molecule type" value="Genomic_DNA"/>
</dbReference>
<dbReference type="AlphaFoldDB" id="A0A2S0WC72"/>
<evidence type="ECO:0000313" key="1">
    <source>
        <dbReference type="EMBL" id="AWB83363.1"/>
    </source>
</evidence>
<organism evidence="1 2">
    <name type="scientific">Corynebacterium liangguodongii</name>
    <dbReference type="NCBI Taxonomy" id="2079535"/>
    <lineage>
        <taxon>Bacteria</taxon>
        <taxon>Bacillati</taxon>
        <taxon>Actinomycetota</taxon>
        <taxon>Actinomycetes</taxon>
        <taxon>Mycobacteriales</taxon>
        <taxon>Corynebacteriaceae</taxon>
        <taxon>Corynebacterium</taxon>
    </lineage>
</organism>
<proteinExistence type="predicted"/>